<organism evidence="1 2">
    <name type="scientific">Romanomermis culicivorax</name>
    <name type="common">Nematode worm</name>
    <dbReference type="NCBI Taxonomy" id="13658"/>
    <lineage>
        <taxon>Eukaryota</taxon>
        <taxon>Metazoa</taxon>
        <taxon>Ecdysozoa</taxon>
        <taxon>Nematoda</taxon>
        <taxon>Enoplea</taxon>
        <taxon>Dorylaimia</taxon>
        <taxon>Mermithida</taxon>
        <taxon>Mermithoidea</taxon>
        <taxon>Mermithidae</taxon>
        <taxon>Romanomermis</taxon>
    </lineage>
</organism>
<keyword evidence="1" id="KW-1185">Reference proteome</keyword>
<name>A0A915JCI5_ROMCU</name>
<dbReference type="WBParaSite" id="nRc.2.0.1.t24218-RA">
    <property type="protein sequence ID" value="nRc.2.0.1.t24218-RA"/>
    <property type="gene ID" value="nRc.2.0.1.g24218"/>
</dbReference>
<reference evidence="2" key="1">
    <citation type="submission" date="2022-11" db="UniProtKB">
        <authorList>
            <consortium name="WormBaseParasite"/>
        </authorList>
    </citation>
    <scope>IDENTIFICATION</scope>
</reference>
<proteinExistence type="predicted"/>
<dbReference type="AlphaFoldDB" id="A0A915JCI5"/>
<dbReference type="Proteomes" id="UP000887565">
    <property type="component" value="Unplaced"/>
</dbReference>
<protein>
    <submittedName>
        <fullName evidence="2">Uncharacterized protein</fullName>
    </submittedName>
</protein>
<sequence>MHKIIRKAVLEKVQRGGLTIFPGPGDAQGLSSGRQWLRIGGTGCPQLRDHINTNGSSGWDGNMFELALHGHRVTYTTGLFPPQDHSATGSPLLSDHFRHQVISTTGSFPTNGSPPPPGHFCDRVTHLHHWIIATTKSSPPLCHLRHQLNAINAIKT</sequence>
<evidence type="ECO:0000313" key="2">
    <source>
        <dbReference type="WBParaSite" id="nRc.2.0.1.t24218-RA"/>
    </source>
</evidence>
<evidence type="ECO:0000313" key="1">
    <source>
        <dbReference type="Proteomes" id="UP000887565"/>
    </source>
</evidence>
<accession>A0A915JCI5</accession>